<name>A0A502HEC3_9BACT</name>
<organism evidence="10 11">
    <name type="scientific">Hymenobacter nivis</name>
    <dbReference type="NCBI Taxonomy" id="1850093"/>
    <lineage>
        <taxon>Bacteria</taxon>
        <taxon>Pseudomonadati</taxon>
        <taxon>Bacteroidota</taxon>
        <taxon>Cytophagia</taxon>
        <taxon>Cytophagales</taxon>
        <taxon>Hymenobacteraceae</taxon>
        <taxon>Hymenobacter</taxon>
    </lineage>
</organism>
<protein>
    <submittedName>
        <fullName evidence="10">AI-2E family transporter</fullName>
    </submittedName>
</protein>
<keyword evidence="4" id="KW-1003">Cell membrane</keyword>
<comment type="subcellular location">
    <subcellularLocation>
        <location evidence="1">Cell membrane</location>
        <topology evidence="1">Multi-pass membrane protein</topology>
    </subcellularLocation>
</comment>
<evidence type="ECO:0000256" key="5">
    <source>
        <dbReference type="ARBA" id="ARBA00022692"/>
    </source>
</evidence>
<dbReference type="Pfam" id="PF01594">
    <property type="entry name" value="AI-2E_transport"/>
    <property type="match status" value="1"/>
</dbReference>
<keyword evidence="6 9" id="KW-1133">Transmembrane helix</keyword>
<keyword evidence="3" id="KW-0813">Transport</keyword>
<dbReference type="Proteomes" id="UP000317646">
    <property type="component" value="Unassembled WGS sequence"/>
</dbReference>
<feature type="transmembrane region" description="Helical" evidence="9">
    <location>
        <begin position="47"/>
        <end position="64"/>
    </location>
</feature>
<feature type="transmembrane region" description="Helical" evidence="9">
    <location>
        <begin position="21"/>
        <end position="41"/>
    </location>
</feature>
<keyword evidence="7 9" id="KW-0472">Membrane</keyword>
<dbReference type="GO" id="GO:0005886">
    <property type="term" value="C:plasma membrane"/>
    <property type="evidence" value="ECO:0007669"/>
    <property type="project" value="UniProtKB-SubCell"/>
</dbReference>
<keyword evidence="11" id="KW-1185">Reference proteome</keyword>
<proteinExistence type="inferred from homology"/>
<gene>
    <name evidence="10" type="ORF">EAH73_01900</name>
</gene>
<evidence type="ECO:0000256" key="7">
    <source>
        <dbReference type="ARBA" id="ARBA00023136"/>
    </source>
</evidence>
<feature type="transmembrane region" description="Helical" evidence="9">
    <location>
        <begin position="218"/>
        <end position="241"/>
    </location>
</feature>
<sequence length="392" mass="42033">MRAFPTGFRRAMPDAPQELQFPLYVKAPLVLLGLALVVFTLHIASDLIFPIFFAAIFAIMLHPVEQWLLRRKVPPLLAIALTVVLGVAALLALLYFIYLEATQLSGQLPMFKTKFFHTAQVVEQWLNARFGITNQKLMGYLNEAGSRAAGLAGGTLTAVSGLLVAATLLPVYIFLLFLYQKRLVTFLTQVFAGRQPGTGVDEVLHESKAAIQSYMIGLLIEGSIVAVLNVGALLALGIPYALLLGVLGALLNFIPYVGGLAAIALPVLMAFVTKDGLGYPAGVVAVYVVIQFIDNHFLIPRIVASKIKVNALVAIVGVLVGNAVGGVAGMFLALPVIAILKIIFDRIESLRPWGLLLGDEEATEKPAAEGTAPRRRPLLRNTAARPIAAPGQ</sequence>
<evidence type="ECO:0000256" key="6">
    <source>
        <dbReference type="ARBA" id="ARBA00022989"/>
    </source>
</evidence>
<evidence type="ECO:0000256" key="3">
    <source>
        <dbReference type="ARBA" id="ARBA00022448"/>
    </source>
</evidence>
<dbReference type="PANTHER" id="PTHR21716:SF53">
    <property type="entry name" value="PERMEASE PERM-RELATED"/>
    <property type="match status" value="1"/>
</dbReference>
<accession>A0A502HEC3</accession>
<feature type="transmembrane region" description="Helical" evidence="9">
    <location>
        <begin position="156"/>
        <end position="179"/>
    </location>
</feature>
<evidence type="ECO:0000256" key="1">
    <source>
        <dbReference type="ARBA" id="ARBA00004651"/>
    </source>
</evidence>
<feature type="transmembrane region" description="Helical" evidence="9">
    <location>
        <begin position="253"/>
        <end position="272"/>
    </location>
</feature>
<feature type="transmembrane region" description="Helical" evidence="9">
    <location>
        <begin position="76"/>
        <end position="98"/>
    </location>
</feature>
<feature type="region of interest" description="Disordered" evidence="8">
    <location>
        <begin position="363"/>
        <end position="392"/>
    </location>
</feature>
<evidence type="ECO:0000313" key="10">
    <source>
        <dbReference type="EMBL" id="TPG72022.1"/>
    </source>
</evidence>
<dbReference type="AlphaFoldDB" id="A0A502HEC3"/>
<dbReference type="EMBL" id="RCYZ01000001">
    <property type="protein sequence ID" value="TPG72022.1"/>
    <property type="molecule type" value="Genomic_DNA"/>
</dbReference>
<evidence type="ECO:0000256" key="2">
    <source>
        <dbReference type="ARBA" id="ARBA00009773"/>
    </source>
</evidence>
<feature type="transmembrane region" description="Helical" evidence="9">
    <location>
        <begin position="279"/>
        <end position="299"/>
    </location>
</feature>
<feature type="transmembrane region" description="Helical" evidence="9">
    <location>
        <begin position="311"/>
        <end position="344"/>
    </location>
</feature>
<comment type="similarity">
    <text evidence="2">Belongs to the autoinducer-2 exporter (AI-2E) (TC 2.A.86) family.</text>
</comment>
<comment type="caution">
    <text evidence="10">The sequence shown here is derived from an EMBL/GenBank/DDBJ whole genome shotgun (WGS) entry which is preliminary data.</text>
</comment>
<evidence type="ECO:0000256" key="8">
    <source>
        <dbReference type="SAM" id="MobiDB-lite"/>
    </source>
</evidence>
<evidence type="ECO:0000256" key="9">
    <source>
        <dbReference type="SAM" id="Phobius"/>
    </source>
</evidence>
<dbReference type="PANTHER" id="PTHR21716">
    <property type="entry name" value="TRANSMEMBRANE PROTEIN"/>
    <property type="match status" value="1"/>
</dbReference>
<reference evidence="10 11" key="1">
    <citation type="journal article" date="2019" name="Environ. Microbiol.">
        <title>Species interactions and distinct microbial communities in high Arctic permafrost affected cryosols are associated with the CH4 and CO2 gas fluxes.</title>
        <authorList>
            <person name="Altshuler I."/>
            <person name="Hamel J."/>
            <person name="Turney S."/>
            <person name="Magnuson E."/>
            <person name="Levesque R."/>
            <person name="Greer C."/>
            <person name="Whyte L.G."/>
        </authorList>
    </citation>
    <scope>NUCLEOTIDE SEQUENCE [LARGE SCALE GENOMIC DNA]</scope>
    <source>
        <strain evidence="10 11">S9.2P</strain>
    </source>
</reference>
<keyword evidence="5 9" id="KW-0812">Transmembrane</keyword>
<dbReference type="InterPro" id="IPR002549">
    <property type="entry name" value="AI-2E-like"/>
</dbReference>
<evidence type="ECO:0000313" key="11">
    <source>
        <dbReference type="Proteomes" id="UP000317646"/>
    </source>
</evidence>
<evidence type="ECO:0000256" key="4">
    <source>
        <dbReference type="ARBA" id="ARBA00022475"/>
    </source>
</evidence>